<dbReference type="InParanoid" id="A0A1V9X8K3"/>
<dbReference type="EMBL" id="MNPL01019573">
    <property type="protein sequence ID" value="OQR69860.1"/>
    <property type="molecule type" value="Genomic_DNA"/>
</dbReference>
<organism evidence="2 3">
    <name type="scientific">Tropilaelaps mercedesae</name>
    <dbReference type="NCBI Taxonomy" id="418985"/>
    <lineage>
        <taxon>Eukaryota</taxon>
        <taxon>Metazoa</taxon>
        <taxon>Ecdysozoa</taxon>
        <taxon>Arthropoda</taxon>
        <taxon>Chelicerata</taxon>
        <taxon>Arachnida</taxon>
        <taxon>Acari</taxon>
        <taxon>Parasitiformes</taxon>
        <taxon>Mesostigmata</taxon>
        <taxon>Gamasina</taxon>
        <taxon>Dermanyssoidea</taxon>
        <taxon>Laelapidae</taxon>
        <taxon>Tropilaelaps</taxon>
    </lineage>
</organism>
<keyword evidence="3" id="KW-1185">Reference proteome</keyword>
<dbReference type="Proteomes" id="UP000192247">
    <property type="component" value="Unassembled WGS sequence"/>
</dbReference>
<sequence>QHGAPQVGQHSQQHGGGLNQTAPARPKKLALLERKPSVNLRAASPPPLSNSPITPITHKGYSSPPAGQPPHSGQQQQLPANSTPVPHTPVKIKEQKDSKEQLKKEIAELSMSPVAAQ</sequence>
<name>A0A1V9X8K3_9ACAR</name>
<protein>
    <submittedName>
        <fullName evidence="2">Uncharacterized protein</fullName>
    </submittedName>
</protein>
<feature type="non-terminal residue" evidence="2">
    <location>
        <position position="117"/>
    </location>
</feature>
<comment type="caution">
    <text evidence="2">The sequence shown here is derived from an EMBL/GenBank/DDBJ whole genome shotgun (WGS) entry which is preliminary data.</text>
</comment>
<accession>A0A1V9X8K3</accession>
<feature type="compositionally biased region" description="Basic and acidic residues" evidence="1">
    <location>
        <begin position="91"/>
        <end position="107"/>
    </location>
</feature>
<proteinExistence type="predicted"/>
<reference evidence="2 3" key="1">
    <citation type="journal article" date="2017" name="Gigascience">
        <title>Draft genome of the honey bee ectoparasitic mite, Tropilaelaps mercedesae, is shaped by the parasitic life history.</title>
        <authorList>
            <person name="Dong X."/>
            <person name="Armstrong S.D."/>
            <person name="Xia D."/>
            <person name="Makepeace B.L."/>
            <person name="Darby A.C."/>
            <person name="Kadowaki T."/>
        </authorList>
    </citation>
    <scope>NUCLEOTIDE SEQUENCE [LARGE SCALE GENOMIC DNA]</scope>
    <source>
        <strain evidence="2">Wuxi-XJTLU</strain>
    </source>
</reference>
<gene>
    <name evidence="2" type="ORF">BIW11_12009</name>
</gene>
<evidence type="ECO:0000256" key="1">
    <source>
        <dbReference type="SAM" id="MobiDB-lite"/>
    </source>
</evidence>
<evidence type="ECO:0000313" key="2">
    <source>
        <dbReference type="EMBL" id="OQR69860.1"/>
    </source>
</evidence>
<feature type="non-terminal residue" evidence="2">
    <location>
        <position position="1"/>
    </location>
</feature>
<evidence type="ECO:0000313" key="3">
    <source>
        <dbReference type="Proteomes" id="UP000192247"/>
    </source>
</evidence>
<feature type="compositionally biased region" description="Low complexity" evidence="1">
    <location>
        <begin position="1"/>
        <end position="13"/>
    </location>
</feature>
<dbReference type="AlphaFoldDB" id="A0A1V9X8K3"/>
<feature type="region of interest" description="Disordered" evidence="1">
    <location>
        <begin position="1"/>
        <end position="117"/>
    </location>
</feature>
<feature type="compositionally biased region" description="Polar residues" evidence="1">
    <location>
        <begin position="71"/>
        <end position="85"/>
    </location>
</feature>